<reference evidence="1" key="2">
    <citation type="journal article" date="2015" name="Fish Shellfish Immunol.">
        <title>Early steps in the European eel (Anguilla anguilla)-Vibrio vulnificus interaction in the gills: Role of the RtxA13 toxin.</title>
        <authorList>
            <person name="Callol A."/>
            <person name="Pajuelo D."/>
            <person name="Ebbesson L."/>
            <person name="Teles M."/>
            <person name="MacKenzie S."/>
            <person name="Amaro C."/>
        </authorList>
    </citation>
    <scope>NUCLEOTIDE SEQUENCE</scope>
</reference>
<organism evidence="1">
    <name type="scientific">Anguilla anguilla</name>
    <name type="common">European freshwater eel</name>
    <name type="synonym">Muraena anguilla</name>
    <dbReference type="NCBI Taxonomy" id="7936"/>
    <lineage>
        <taxon>Eukaryota</taxon>
        <taxon>Metazoa</taxon>
        <taxon>Chordata</taxon>
        <taxon>Craniata</taxon>
        <taxon>Vertebrata</taxon>
        <taxon>Euteleostomi</taxon>
        <taxon>Actinopterygii</taxon>
        <taxon>Neopterygii</taxon>
        <taxon>Teleostei</taxon>
        <taxon>Anguilliformes</taxon>
        <taxon>Anguillidae</taxon>
        <taxon>Anguilla</taxon>
    </lineage>
</organism>
<evidence type="ECO:0000313" key="1">
    <source>
        <dbReference type="EMBL" id="JAH93147.1"/>
    </source>
</evidence>
<accession>A0A0E9WRY5</accession>
<proteinExistence type="predicted"/>
<dbReference type="EMBL" id="GBXM01015430">
    <property type="protein sequence ID" value="JAH93147.1"/>
    <property type="molecule type" value="Transcribed_RNA"/>
</dbReference>
<protein>
    <submittedName>
        <fullName evidence="1">Uncharacterized protein</fullName>
    </submittedName>
</protein>
<reference evidence="1" key="1">
    <citation type="submission" date="2014-11" db="EMBL/GenBank/DDBJ databases">
        <authorList>
            <person name="Amaro Gonzalez C."/>
        </authorList>
    </citation>
    <scope>NUCLEOTIDE SEQUENCE</scope>
</reference>
<name>A0A0E9WRY5_ANGAN</name>
<sequence length="32" mass="3618">MITTRFFSEPEDNIQCLLISLLVLMQCGVACE</sequence>
<dbReference type="AlphaFoldDB" id="A0A0E9WRY5"/>